<reference evidence="2" key="1">
    <citation type="submission" date="2016-11" db="UniProtKB">
        <authorList>
            <consortium name="WormBaseParasite"/>
        </authorList>
    </citation>
    <scope>IDENTIFICATION</scope>
</reference>
<proteinExistence type="predicted"/>
<organism evidence="1 2">
    <name type="scientific">Heterorhabditis bacteriophora</name>
    <name type="common">Entomopathogenic nematode worm</name>
    <dbReference type="NCBI Taxonomy" id="37862"/>
    <lineage>
        <taxon>Eukaryota</taxon>
        <taxon>Metazoa</taxon>
        <taxon>Ecdysozoa</taxon>
        <taxon>Nematoda</taxon>
        <taxon>Chromadorea</taxon>
        <taxon>Rhabditida</taxon>
        <taxon>Rhabditina</taxon>
        <taxon>Rhabditomorpha</taxon>
        <taxon>Strongyloidea</taxon>
        <taxon>Heterorhabditidae</taxon>
        <taxon>Heterorhabditis</taxon>
    </lineage>
</organism>
<evidence type="ECO:0000313" key="1">
    <source>
        <dbReference type="Proteomes" id="UP000095283"/>
    </source>
</evidence>
<protein>
    <submittedName>
        <fullName evidence="2">Uncharacterized protein</fullName>
    </submittedName>
</protein>
<sequence>MVFHSFINSSLSGSSHFRVLQRVHGETIYRL</sequence>
<dbReference type="Proteomes" id="UP000095283">
    <property type="component" value="Unplaced"/>
</dbReference>
<dbReference type="WBParaSite" id="Hba_09424">
    <property type="protein sequence ID" value="Hba_09424"/>
    <property type="gene ID" value="Hba_09424"/>
</dbReference>
<name>A0A1I7WWB1_HETBA</name>
<keyword evidence="1" id="KW-1185">Reference proteome</keyword>
<accession>A0A1I7WWB1</accession>
<dbReference type="AlphaFoldDB" id="A0A1I7WWB1"/>
<evidence type="ECO:0000313" key="2">
    <source>
        <dbReference type="WBParaSite" id="Hba_09424"/>
    </source>
</evidence>